<dbReference type="Proteomes" id="UP000054538">
    <property type="component" value="Unassembled WGS sequence"/>
</dbReference>
<evidence type="ECO:0000313" key="2">
    <source>
        <dbReference type="Proteomes" id="UP000054538"/>
    </source>
</evidence>
<proteinExistence type="predicted"/>
<dbReference type="HOGENOM" id="CLU_2073909_0_0_1"/>
<sequence>MSSASNNAISEFEAFAENARQEIRRTLSNLRGKSGVEEWKMAVIAINKILDEVRAKYLPGAKVPSVVIAAEMQMYPIDQVFTRGWPLLQAILRPGPEVNTHVWAQVPKSILKGKGVDPLE</sequence>
<name>A0A0D0C8S1_9AGAM</name>
<gene>
    <name evidence="1" type="ORF">PAXRUDRAFT_22514</name>
</gene>
<evidence type="ECO:0000313" key="1">
    <source>
        <dbReference type="EMBL" id="KIK72008.1"/>
    </source>
</evidence>
<dbReference type="InParanoid" id="A0A0D0C8S1"/>
<dbReference type="AlphaFoldDB" id="A0A0D0C8S1"/>
<organism evidence="1 2">
    <name type="scientific">Paxillus rubicundulus Ve08.2h10</name>
    <dbReference type="NCBI Taxonomy" id="930991"/>
    <lineage>
        <taxon>Eukaryota</taxon>
        <taxon>Fungi</taxon>
        <taxon>Dikarya</taxon>
        <taxon>Basidiomycota</taxon>
        <taxon>Agaricomycotina</taxon>
        <taxon>Agaricomycetes</taxon>
        <taxon>Agaricomycetidae</taxon>
        <taxon>Boletales</taxon>
        <taxon>Paxilineae</taxon>
        <taxon>Paxillaceae</taxon>
        <taxon>Paxillus</taxon>
    </lineage>
</organism>
<keyword evidence="2" id="KW-1185">Reference proteome</keyword>
<dbReference type="EMBL" id="KN831349">
    <property type="protein sequence ID" value="KIK72008.1"/>
    <property type="molecule type" value="Genomic_DNA"/>
</dbReference>
<accession>A0A0D0C8S1</accession>
<dbReference type="OrthoDB" id="10555308at2759"/>
<protein>
    <submittedName>
        <fullName evidence="1">Uncharacterized protein</fullName>
    </submittedName>
</protein>
<reference evidence="2" key="2">
    <citation type="submission" date="2015-01" db="EMBL/GenBank/DDBJ databases">
        <title>Evolutionary Origins and Diversification of the Mycorrhizal Mutualists.</title>
        <authorList>
            <consortium name="DOE Joint Genome Institute"/>
            <consortium name="Mycorrhizal Genomics Consortium"/>
            <person name="Kohler A."/>
            <person name="Kuo A."/>
            <person name="Nagy L.G."/>
            <person name="Floudas D."/>
            <person name="Copeland A."/>
            <person name="Barry K.W."/>
            <person name="Cichocki N."/>
            <person name="Veneault-Fourrey C."/>
            <person name="LaButti K."/>
            <person name="Lindquist E.A."/>
            <person name="Lipzen A."/>
            <person name="Lundell T."/>
            <person name="Morin E."/>
            <person name="Murat C."/>
            <person name="Riley R."/>
            <person name="Ohm R."/>
            <person name="Sun H."/>
            <person name="Tunlid A."/>
            <person name="Henrissat B."/>
            <person name="Grigoriev I.V."/>
            <person name="Hibbett D.S."/>
            <person name="Martin F."/>
        </authorList>
    </citation>
    <scope>NUCLEOTIDE SEQUENCE [LARGE SCALE GENOMIC DNA]</scope>
    <source>
        <strain evidence="2">Ve08.2h10</strain>
    </source>
</reference>
<reference evidence="1 2" key="1">
    <citation type="submission" date="2014-04" db="EMBL/GenBank/DDBJ databases">
        <authorList>
            <consortium name="DOE Joint Genome Institute"/>
            <person name="Kuo A."/>
            <person name="Kohler A."/>
            <person name="Jargeat P."/>
            <person name="Nagy L.G."/>
            <person name="Floudas D."/>
            <person name="Copeland A."/>
            <person name="Barry K.W."/>
            <person name="Cichocki N."/>
            <person name="Veneault-Fourrey C."/>
            <person name="LaButti K."/>
            <person name="Lindquist E.A."/>
            <person name="Lipzen A."/>
            <person name="Lundell T."/>
            <person name="Morin E."/>
            <person name="Murat C."/>
            <person name="Sun H."/>
            <person name="Tunlid A."/>
            <person name="Henrissat B."/>
            <person name="Grigoriev I.V."/>
            <person name="Hibbett D.S."/>
            <person name="Martin F."/>
            <person name="Nordberg H.P."/>
            <person name="Cantor M.N."/>
            <person name="Hua S.X."/>
        </authorList>
    </citation>
    <scope>NUCLEOTIDE SEQUENCE [LARGE SCALE GENOMIC DNA]</scope>
    <source>
        <strain evidence="1 2">Ve08.2h10</strain>
    </source>
</reference>